<evidence type="ECO:0000259" key="2">
    <source>
        <dbReference type="PROSITE" id="PS50109"/>
    </source>
</evidence>
<dbReference type="Proteomes" id="UP000199088">
    <property type="component" value="Unassembled WGS sequence"/>
</dbReference>
<dbReference type="InterPro" id="IPR003594">
    <property type="entry name" value="HATPase_dom"/>
</dbReference>
<dbReference type="SUPFAM" id="SSF55874">
    <property type="entry name" value="ATPase domain of HSP90 chaperone/DNA topoisomerase II/histidine kinase"/>
    <property type="match status" value="1"/>
</dbReference>
<dbReference type="InterPro" id="IPR036890">
    <property type="entry name" value="HATPase_C_sf"/>
</dbReference>
<dbReference type="GO" id="GO:0016301">
    <property type="term" value="F:kinase activity"/>
    <property type="evidence" value="ECO:0007669"/>
    <property type="project" value="UniProtKB-KW"/>
</dbReference>
<dbReference type="EMBL" id="FNIR01000009">
    <property type="protein sequence ID" value="SDO97619.1"/>
    <property type="molecule type" value="Genomic_DNA"/>
</dbReference>
<dbReference type="STRING" id="1052260.SAMN05660199_02906"/>
<evidence type="ECO:0000256" key="1">
    <source>
        <dbReference type="ARBA" id="ARBA00022777"/>
    </source>
</evidence>
<dbReference type="AlphaFoldDB" id="A0A1H0NYB3"/>
<dbReference type="PROSITE" id="PS50109">
    <property type="entry name" value="HIS_KIN"/>
    <property type="match status" value="1"/>
</dbReference>
<evidence type="ECO:0000313" key="3">
    <source>
        <dbReference type="EMBL" id="SDO97619.1"/>
    </source>
</evidence>
<reference evidence="4" key="1">
    <citation type="submission" date="2016-10" db="EMBL/GenBank/DDBJ databases">
        <authorList>
            <person name="Varghese N."/>
            <person name="Submissions S."/>
        </authorList>
    </citation>
    <scope>NUCLEOTIDE SEQUENCE [LARGE SCALE GENOMIC DNA]</scope>
    <source>
        <strain evidence="4">DSM 45843</strain>
    </source>
</reference>
<dbReference type="SMART" id="SM00387">
    <property type="entry name" value="HATPase_c"/>
    <property type="match status" value="1"/>
</dbReference>
<dbReference type="InterPro" id="IPR005467">
    <property type="entry name" value="His_kinase_dom"/>
</dbReference>
<organism evidence="3 4">
    <name type="scientific">Klenkia soli</name>
    <dbReference type="NCBI Taxonomy" id="1052260"/>
    <lineage>
        <taxon>Bacteria</taxon>
        <taxon>Bacillati</taxon>
        <taxon>Actinomycetota</taxon>
        <taxon>Actinomycetes</taxon>
        <taxon>Geodermatophilales</taxon>
        <taxon>Geodermatophilaceae</taxon>
        <taxon>Klenkia</taxon>
    </lineage>
</organism>
<dbReference type="Pfam" id="PF02518">
    <property type="entry name" value="HATPase_c"/>
    <property type="match status" value="1"/>
</dbReference>
<gene>
    <name evidence="3" type="ORF">SAMN05660199_02906</name>
</gene>
<name>A0A1H0NYB3_9ACTN</name>
<keyword evidence="1 3" id="KW-0418">Kinase</keyword>
<accession>A0A1H0NYB3</accession>
<evidence type="ECO:0000313" key="4">
    <source>
        <dbReference type="Proteomes" id="UP000199088"/>
    </source>
</evidence>
<protein>
    <submittedName>
        <fullName evidence="3">Histidine kinase-, DNA gyrase B-, and HSP90-like ATPase</fullName>
    </submittedName>
</protein>
<keyword evidence="1 3" id="KW-0808">Transferase</keyword>
<keyword evidence="4" id="KW-1185">Reference proteome</keyword>
<sequence>MSDGVVSDLLTKVPWQHPDLFPDHCQAVAAAQVDDDEALGRLAPRLLVGLTESFGPEEAVLYLVMTGEFQAASRLVEVLADRRMLDEGREAELLGIVLRARDAAVDGLAARVQALVDRGDRVGHPVDGAESVVPHGQISLAAAEAQLADHETALVVHERAVDDVLRRDLATAGRPAGDRWVRHVEELLDVGEYLAARRALQMDPTTFTPTLPLGLVDQSWPWPSSTRAQIGYWFRGDTAASSRPAQFSAYIPAPGDRAAREVVDALQALFAEESGARLRWLHAVTGLVGGHLLTERTEDSGDAACRIRLAQDPQLPELTFVGRSGSVMLRTADTAPDAAPGAMDVRVSMRLTAPSGRAEPVLDISSVLALLVHDEQGYPLSQEGRRLAFLRTIASQADPEELLSEGIFDGDTHQDVEVHVWWALYLLGFRPRQSQVAALLERCGNHPGVLRLTMVREAARARAEHSDFDTSTLMTSPAHRDDVERTVHNSLTPAARLVLFTMLTWPDDVLDETTLQIGLLAVEDEAGLPGIVEIMTSTGIIDLSRVFRELERAGHLLGRPPAGVGRLNWCSCGVERLLARRAPQNIAASSLRELVASARAEVVDAADARLAQVALQLAWHNWDNLTRHLTDVPDAAAEKEVAARADQTKRAWDEESETLSLGRVCESAMRQVRQAASCDILTGKNVAGLEVRGGLNKLLQALTALIGNAAESAGARPASAGAGTVVVSYGPSPDGASAFIDIEDDGEGVPEVVRRSFAADLPMTTKEHGHGIGLLGAAYWLRAMQGDLEILGRSPTWKGAHLRITLPLAH</sequence>
<dbReference type="Gene3D" id="3.30.565.10">
    <property type="entry name" value="Histidine kinase-like ATPase, C-terminal domain"/>
    <property type="match status" value="1"/>
</dbReference>
<feature type="domain" description="Histidine kinase" evidence="2">
    <location>
        <begin position="691"/>
        <end position="810"/>
    </location>
</feature>
<proteinExistence type="predicted"/>